<dbReference type="EMBL" id="GGEC01067733">
    <property type="protein sequence ID" value="MBX48217.1"/>
    <property type="molecule type" value="Transcribed_RNA"/>
</dbReference>
<name>A0A2P2P0E6_RHIMU</name>
<proteinExistence type="predicted"/>
<sequence length="48" mass="5307">MGISSPFWLIASTSVLDLLGNLGCISLKRITHARHFISPAFVFCLLIF</sequence>
<evidence type="ECO:0000313" key="1">
    <source>
        <dbReference type="EMBL" id="MBX48217.1"/>
    </source>
</evidence>
<protein>
    <submittedName>
        <fullName evidence="1">Uncharacterized protein</fullName>
    </submittedName>
</protein>
<accession>A0A2P2P0E6</accession>
<reference evidence="1" key="1">
    <citation type="submission" date="2018-02" db="EMBL/GenBank/DDBJ databases">
        <title>Rhizophora mucronata_Transcriptome.</title>
        <authorList>
            <person name="Meera S.P."/>
            <person name="Sreeshan A."/>
            <person name="Augustine A."/>
        </authorList>
    </citation>
    <scope>NUCLEOTIDE SEQUENCE</scope>
    <source>
        <tissue evidence="1">Leaf</tissue>
    </source>
</reference>
<organism evidence="1">
    <name type="scientific">Rhizophora mucronata</name>
    <name type="common">Asiatic mangrove</name>
    <dbReference type="NCBI Taxonomy" id="61149"/>
    <lineage>
        <taxon>Eukaryota</taxon>
        <taxon>Viridiplantae</taxon>
        <taxon>Streptophyta</taxon>
        <taxon>Embryophyta</taxon>
        <taxon>Tracheophyta</taxon>
        <taxon>Spermatophyta</taxon>
        <taxon>Magnoliopsida</taxon>
        <taxon>eudicotyledons</taxon>
        <taxon>Gunneridae</taxon>
        <taxon>Pentapetalae</taxon>
        <taxon>rosids</taxon>
        <taxon>fabids</taxon>
        <taxon>Malpighiales</taxon>
        <taxon>Rhizophoraceae</taxon>
        <taxon>Rhizophora</taxon>
    </lineage>
</organism>
<dbReference type="AlphaFoldDB" id="A0A2P2P0E6"/>